<feature type="domain" description="Glycosyltransferase 2-like" evidence="1">
    <location>
        <begin position="10"/>
        <end position="132"/>
    </location>
</feature>
<dbReference type="AlphaFoldDB" id="A0A516GQ85"/>
<sequence>METPIKIDISVIVPSYNGMPLFKTSLDSVLAQEGVIYEVLVGNDSPSDGETKNYLNQIENKDLRVFHNEKNLGLFGNLNNLIKHAKGDIVHLWSQDDIMNPNCLLETVKFHNSHPNIAYAFSRVEVINEHDEVIDKTPLSNNDTMSALTHTLTSLMAGSVPGNIANVSIRKNIFETYGYFDVNLKYSGDFEFWCRITEHLPVGIIQKYLIKLRRHTGQLSRNPKMWIYRIEENDAILETLLNRVPKNKLKYINRGLKWRVYNQYFGLYLNLLRSGDNKEAQAFLRVIKKYSNISGFYFRYVILKILSVIKRDKKFLHWLYYKQAFGNNGK</sequence>
<dbReference type="Gene3D" id="3.90.550.10">
    <property type="entry name" value="Spore Coat Polysaccharide Biosynthesis Protein SpsA, Chain A"/>
    <property type="match status" value="1"/>
</dbReference>
<organism evidence="2 3">
    <name type="scientific">Formosa sediminum</name>
    <dbReference type="NCBI Taxonomy" id="2594004"/>
    <lineage>
        <taxon>Bacteria</taxon>
        <taxon>Pseudomonadati</taxon>
        <taxon>Bacteroidota</taxon>
        <taxon>Flavobacteriia</taxon>
        <taxon>Flavobacteriales</taxon>
        <taxon>Flavobacteriaceae</taxon>
        <taxon>Formosa</taxon>
    </lineage>
</organism>
<dbReference type="EMBL" id="CP041637">
    <property type="protein sequence ID" value="QDO93697.1"/>
    <property type="molecule type" value="Genomic_DNA"/>
</dbReference>
<proteinExistence type="predicted"/>
<protein>
    <submittedName>
        <fullName evidence="2">Glycosyltransferase</fullName>
    </submittedName>
</protein>
<dbReference type="OrthoDB" id="9815829at2"/>
<accession>A0A516GQ85</accession>
<dbReference type="Proteomes" id="UP000319209">
    <property type="component" value="Chromosome"/>
</dbReference>
<dbReference type="Pfam" id="PF00535">
    <property type="entry name" value="Glycos_transf_2"/>
    <property type="match status" value="1"/>
</dbReference>
<gene>
    <name evidence="2" type="ORF">FNB79_06805</name>
</gene>
<dbReference type="GO" id="GO:0016758">
    <property type="term" value="F:hexosyltransferase activity"/>
    <property type="evidence" value="ECO:0007669"/>
    <property type="project" value="UniProtKB-ARBA"/>
</dbReference>
<dbReference type="PANTHER" id="PTHR22916">
    <property type="entry name" value="GLYCOSYLTRANSFERASE"/>
    <property type="match status" value="1"/>
</dbReference>
<dbReference type="KEGG" id="fop:FNB79_06805"/>
<dbReference type="InterPro" id="IPR001173">
    <property type="entry name" value="Glyco_trans_2-like"/>
</dbReference>
<evidence type="ECO:0000313" key="2">
    <source>
        <dbReference type="EMBL" id="QDO93697.1"/>
    </source>
</evidence>
<dbReference type="InterPro" id="IPR029044">
    <property type="entry name" value="Nucleotide-diphossugar_trans"/>
</dbReference>
<dbReference type="RefSeq" id="WP_143380599.1">
    <property type="nucleotide sequence ID" value="NZ_CP041637.1"/>
</dbReference>
<evidence type="ECO:0000259" key="1">
    <source>
        <dbReference type="Pfam" id="PF00535"/>
    </source>
</evidence>
<evidence type="ECO:0000313" key="3">
    <source>
        <dbReference type="Proteomes" id="UP000319209"/>
    </source>
</evidence>
<reference evidence="2 3" key="1">
    <citation type="submission" date="2019-07" db="EMBL/GenBank/DDBJ databases">
        <title>Genome sequencing for Formosa sp. PS13.</title>
        <authorList>
            <person name="Park S.-J."/>
        </authorList>
    </citation>
    <scope>NUCLEOTIDE SEQUENCE [LARGE SCALE GENOMIC DNA]</scope>
    <source>
        <strain evidence="2 3">PS13</strain>
    </source>
</reference>
<keyword evidence="2" id="KW-0808">Transferase</keyword>
<dbReference type="PANTHER" id="PTHR22916:SF3">
    <property type="entry name" value="UDP-GLCNAC:BETAGAL BETA-1,3-N-ACETYLGLUCOSAMINYLTRANSFERASE-LIKE PROTEIN 1"/>
    <property type="match status" value="1"/>
</dbReference>
<keyword evidence="3" id="KW-1185">Reference proteome</keyword>
<name>A0A516GQ85_9FLAO</name>
<dbReference type="SUPFAM" id="SSF53448">
    <property type="entry name" value="Nucleotide-diphospho-sugar transferases"/>
    <property type="match status" value="1"/>
</dbReference>